<protein>
    <submittedName>
        <fullName evidence="1">Uncharacterized protein</fullName>
    </submittedName>
</protein>
<reference evidence="1 2" key="1">
    <citation type="submission" date="2012-08" db="EMBL/GenBank/DDBJ databases">
        <title>Oryza genome evolution.</title>
        <authorList>
            <person name="Wing R.A."/>
        </authorList>
    </citation>
    <scope>NUCLEOTIDE SEQUENCE</scope>
</reference>
<dbReference type="STRING" id="77586.A0A0D9WX19"/>
<dbReference type="Gramene" id="LPERR07G06930.1">
    <property type="protein sequence ID" value="LPERR07G06930.1"/>
    <property type="gene ID" value="LPERR07G06930"/>
</dbReference>
<reference evidence="1" key="3">
    <citation type="submission" date="2015-04" db="UniProtKB">
        <authorList>
            <consortium name="EnsemblPlants"/>
        </authorList>
    </citation>
    <scope>IDENTIFICATION</scope>
</reference>
<dbReference type="Proteomes" id="UP000032180">
    <property type="component" value="Chromosome 7"/>
</dbReference>
<organism evidence="1 2">
    <name type="scientific">Leersia perrieri</name>
    <dbReference type="NCBI Taxonomy" id="77586"/>
    <lineage>
        <taxon>Eukaryota</taxon>
        <taxon>Viridiplantae</taxon>
        <taxon>Streptophyta</taxon>
        <taxon>Embryophyta</taxon>
        <taxon>Tracheophyta</taxon>
        <taxon>Spermatophyta</taxon>
        <taxon>Magnoliopsida</taxon>
        <taxon>Liliopsida</taxon>
        <taxon>Poales</taxon>
        <taxon>Poaceae</taxon>
        <taxon>BOP clade</taxon>
        <taxon>Oryzoideae</taxon>
        <taxon>Oryzeae</taxon>
        <taxon>Oryzinae</taxon>
        <taxon>Leersia</taxon>
    </lineage>
</organism>
<name>A0A0D9WX19_9ORYZ</name>
<dbReference type="HOGENOM" id="CLU_2501200_0_0_1"/>
<keyword evidence="2" id="KW-1185">Reference proteome</keyword>
<accession>A0A0D9WX19</accession>
<evidence type="ECO:0000313" key="2">
    <source>
        <dbReference type="Proteomes" id="UP000032180"/>
    </source>
</evidence>
<reference evidence="2" key="2">
    <citation type="submission" date="2013-12" db="EMBL/GenBank/DDBJ databases">
        <authorList>
            <person name="Yu Y."/>
            <person name="Lee S."/>
            <person name="de Baynast K."/>
            <person name="Wissotski M."/>
            <person name="Liu L."/>
            <person name="Talag J."/>
            <person name="Goicoechea J."/>
            <person name="Angelova A."/>
            <person name="Jetty R."/>
            <person name="Kudrna D."/>
            <person name="Golser W."/>
            <person name="Rivera L."/>
            <person name="Zhang J."/>
            <person name="Wing R."/>
        </authorList>
    </citation>
    <scope>NUCLEOTIDE SEQUENCE</scope>
</reference>
<evidence type="ECO:0000313" key="1">
    <source>
        <dbReference type="EnsemblPlants" id="LPERR07G06930.1"/>
    </source>
</evidence>
<dbReference type="AlphaFoldDB" id="A0A0D9WX19"/>
<sequence>MNQEANLKRMIGQRLEMWSKVRREVPLMYQPLSEDEDHHHGQVTAVFREASLEAIDRAMHRDMYLAVVHASNQRRCDGHRDLAQGK</sequence>
<proteinExistence type="predicted"/>
<dbReference type="EnsemblPlants" id="LPERR07G06930.1">
    <property type="protein sequence ID" value="LPERR07G06930.1"/>
    <property type="gene ID" value="LPERR07G06930"/>
</dbReference>